<comment type="caution">
    <text evidence="3">The sequence shown here is derived from an EMBL/GenBank/DDBJ whole genome shotgun (WGS) entry which is preliminary data.</text>
</comment>
<keyword evidence="4" id="KW-1185">Reference proteome</keyword>
<evidence type="ECO:0000259" key="2">
    <source>
        <dbReference type="Pfam" id="PF07687"/>
    </source>
</evidence>
<dbReference type="PANTHER" id="PTHR11014">
    <property type="entry name" value="PEPTIDASE M20 FAMILY MEMBER"/>
    <property type="match status" value="1"/>
</dbReference>
<dbReference type="InterPro" id="IPR002933">
    <property type="entry name" value="Peptidase_M20"/>
</dbReference>
<dbReference type="PIRSF" id="PIRSF005962">
    <property type="entry name" value="Pept_M20D_amidohydro"/>
    <property type="match status" value="1"/>
</dbReference>
<proteinExistence type="predicted"/>
<keyword evidence="1" id="KW-0378">Hydrolase</keyword>
<dbReference type="InterPro" id="IPR036264">
    <property type="entry name" value="Bact_exopeptidase_dim_dom"/>
</dbReference>
<dbReference type="Proteomes" id="UP001235094">
    <property type="component" value="Unassembled WGS sequence"/>
</dbReference>
<dbReference type="Pfam" id="PF01546">
    <property type="entry name" value="Peptidase_M20"/>
    <property type="match status" value="1"/>
</dbReference>
<dbReference type="NCBIfam" id="TIGR01891">
    <property type="entry name" value="amidohydrolases"/>
    <property type="match status" value="1"/>
</dbReference>
<dbReference type="Gene3D" id="3.40.630.10">
    <property type="entry name" value="Zn peptidases"/>
    <property type="match status" value="1"/>
</dbReference>
<sequence>MAFTQTLLERGDVERMLDIRRAIHADPELSHAEFATRERVLNELEQAGLTAIRPVGPTGFAVDVLGRRAGSRTVGLRADMDALPIHETANVPFRSRRAGVMHACGHDSHTAMVLAAGFWFQRHADRFGGRVRLLFQHSEEALPSGAEQFVAAGLARDLDIVLGIHVDPMIGTGRVSAQPGPFACASDHFDVTIRGSAAHGGRPHEGIDAIAAAATFLQEANRIRAHNADPMTPLVITAGTIAGGTAHNVIADHVVIGGTIRSGGQSVRDVAHRRLREIARGLELMHGVTAEVAIAEDGPLLVNDAGVAALVRAAAVKVVGSTEILSDAPMWSASDDFAYFSNAVSGTYFRIGVRHEAKGCVHPLHHPDFAIDEDALEIGAALLIQATLDALAA</sequence>
<reference evidence="3 4" key="1">
    <citation type="submission" date="2023-07" db="EMBL/GenBank/DDBJ databases">
        <title>Genomic Encyclopedia of Type Strains, Phase IV (KMG-IV): sequencing the most valuable type-strain genomes for metagenomic binning, comparative biology and taxonomic classification.</title>
        <authorList>
            <person name="Goeker M."/>
        </authorList>
    </citation>
    <scope>NUCLEOTIDE SEQUENCE [LARGE SCALE GENOMIC DNA]</scope>
    <source>
        <strain evidence="3 4">DSM 15561</strain>
    </source>
</reference>
<protein>
    <submittedName>
        <fullName evidence="3">Amidohydrolase</fullName>
    </submittedName>
</protein>
<dbReference type="InterPro" id="IPR011650">
    <property type="entry name" value="Peptidase_M20_dimer"/>
</dbReference>
<evidence type="ECO:0000256" key="1">
    <source>
        <dbReference type="ARBA" id="ARBA00022801"/>
    </source>
</evidence>
<dbReference type="EMBL" id="JAUSVR010000004">
    <property type="protein sequence ID" value="MDQ0510958.1"/>
    <property type="molecule type" value="Genomic_DNA"/>
</dbReference>
<dbReference type="PANTHER" id="PTHR11014:SF63">
    <property type="entry name" value="METALLOPEPTIDASE, PUTATIVE (AFU_ORTHOLOGUE AFUA_6G09600)-RELATED"/>
    <property type="match status" value="1"/>
</dbReference>
<gene>
    <name evidence="3" type="ORF">QOZ99_001846</name>
</gene>
<feature type="domain" description="Peptidase M20 dimerisation" evidence="2">
    <location>
        <begin position="189"/>
        <end position="279"/>
    </location>
</feature>
<dbReference type="InterPro" id="IPR017439">
    <property type="entry name" value="Amidohydrolase"/>
</dbReference>
<name>A0ABU0LQU5_9HYPH</name>
<dbReference type="SUPFAM" id="SSF55031">
    <property type="entry name" value="Bacterial exopeptidase dimerisation domain"/>
    <property type="match status" value="1"/>
</dbReference>
<dbReference type="Gene3D" id="3.30.70.360">
    <property type="match status" value="1"/>
</dbReference>
<dbReference type="SUPFAM" id="SSF53187">
    <property type="entry name" value="Zn-dependent exopeptidases"/>
    <property type="match status" value="1"/>
</dbReference>
<accession>A0ABU0LQU5</accession>
<organism evidence="3 4">
    <name type="scientific">Ancylobacter amanitiformis</name>
    <dbReference type="NCBI Taxonomy" id="217069"/>
    <lineage>
        <taxon>Bacteria</taxon>
        <taxon>Pseudomonadati</taxon>
        <taxon>Pseudomonadota</taxon>
        <taxon>Alphaproteobacteria</taxon>
        <taxon>Hyphomicrobiales</taxon>
        <taxon>Xanthobacteraceae</taxon>
        <taxon>Ancylobacter</taxon>
    </lineage>
</organism>
<dbReference type="RefSeq" id="WP_306889673.1">
    <property type="nucleotide sequence ID" value="NZ_JAUSVR010000004.1"/>
</dbReference>
<dbReference type="Pfam" id="PF07687">
    <property type="entry name" value="M20_dimer"/>
    <property type="match status" value="1"/>
</dbReference>
<evidence type="ECO:0000313" key="4">
    <source>
        <dbReference type="Proteomes" id="UP001235094"/>
    </source>
</evidence>
<evidence type="ECO:0000313" key="3">
    <source>
        <dbReference type="EMBL" id="MDQ0510958.1"/>
    </source>
</evidence>